<feature type="signal peptide" evidence="1">
    <location>
        <begin position="1"/>
        <end position="18"/>
    </location>
</feature>
<evidence type="ECO:0000256" key="1">
    <source>
        <dbReference type="SAM" id="SignalP"/>
    </source>
</evidence>
<accession>A0A023GCM5</accession>
<dbReference type="EMBL" id="GBBM01004710">
    <property type="protein sequence ID" value="JAC30708.1"/>
    <property type="molecule type" value="mRNA"/>
</dbReference>
<dbReference type="AlphaFoldDB" id="A0A023GCM5"/>
<dbReference type="Gene3D" id="2.40.128.20">
    <property type="match status" value="1"/>
</dbReference>
<dbReference type="SUPFAM" id="SSF50814">
    <property type="entry name" value="Lipocalins"/>
    <property type="match status" value="1"/>
</dbReference>
<protein>
    <submittedName>
        <fullName evidence="2">Putative lipocalin-5 1</fullName>
    </submittedName>
</protein>
<dbReference type="InterPro" id="IPR012674">
    <property type="entry name" value="Calycin"/>
</dbReference>
<reference evidence="2" key="1">
    <citation type="submission" date="2014-03" db="EMBL/GenBank/DDBJ databases">
        <title>The sialotranscriptome of Amblyomma triste, Amblyomma parvum and Amblyomma cajennense ticks, uncovered by 454-based RNA-seq.</title>
        <authorList>
            <person name="Garcia G.R."/>
            <person name="Gardinassi L.G."/>
            <person name="Ribeiro J.M."/>
            <person name="Anatriello E."/>
            <person name="Ferreira B.R."/>
            <person name="Moreira H.N."/>
            <person name="Mafra C."/>
            <person name="Olegario M.M."/>
            <person name="Szabo P.J."/>
            <person name="Miranda-Santos I.K."/>
            <person name="Maruyama S.R."/>
        </authorList>
    </citation>
    <scope>NUCLEOTIDE SEQUENCE</scope>
    <source>
        <strain evidence="2">Mato Grasso do Sul</strain>
        <tissue evidence="2">Salivary glands</tissue>
    </source>
</reference>
<feature type="chain" id="PRO_5001517102" evidence="1">
    <location>
        <begin position="19"/>
        <end position="175"/>
    </location>
</feature>
<proteinExistence type="evidence at transcript level"/>
<organism evidence="2">
    <name type="scientific">Amblyomma triste</name>
    <name type="common">Neotropical tick</name>
    <dbReference type="NCBI Taxonomy" id="251400"/>
    <lineage>
        <taxon>Eukaryota</taxon>
        <taxon>Metazoa</taxon>
        <taxon>Ecdysozoa</taxon>
        <taxon>Arthropoda</taxon>
        <taxon>Chelicerata</taxon>
        <taxon>Arachnida</taxon>
        <taxon>Acari</taxon>
        <taxon>Parasitiformes</taxon>
        <taxon>Ixodida</taxon>
        <taxon>Ixodoidea</taxon>
        <taxon>Ixodidae</taxon>
        <taxon>Amblyomminae</taxon>
        <taxon>Amblyomma</taxon>
    </lineage>
</organism>
<sequence>MNCIALVWLSGALALPSASQYEGRKDNPPVDAIKAIASMPTLVLTAATKDLPILKCLTTDRTAFNASAGTATYTWHIRGQNGQPGRDLPIDYVITDSPDKGVSYINSDTSNPIPAEAVYSDYKKCLIDIMFFGSGEWCFQWVTPGTENDIPEECSTAMQEQCPGAIDLYSDELCK</sequence>
<keyword evidence="1" id="KW-0732">Signal</keyword>
<evidence type="ECO:0000313" key="2">
    <source>
        <dbReference type="EMBL" id="JAC30708.1"/>
    </source>
</evidence>
<name>A0A023GCM5_AMBTT</name>